<dbReference type="EMBL" id="CP157942">
    <property type="protein sequence ID" value="XBS67890.1"/>
    <property type="molecule type" value="Genomic_DNA"/>
</dbReference>
<accession>A0AAU7Q4B0</accession>
<name>A0AAU7Q4B0_9RICK</name>
<dbReference type="RefSeq" id="WP_047758957.1">
    <property type="nucleotide sequence ID" value="NZ_CP157942.1"/>
</dbReference>
<reference evidence="1" key="1">
    <citation type="submission" date="2024-06" db="EMBL/GenBank/DDBJ databases">
        <authorList>
            <person name="Dussert Y."/>
            <person name="Peccoud J."/>
            <person name="Pigeault R."/>
        </authorList>
    </citation>
    <scope>NUCLEOTIDE SEQUENCE</scope>
    <source>
        <strain evidence="1">WArc</strain>
    </source>
</reference>
<dbReference type="AlphaFoldDB" id="A0AAU7Q4B0"/>
<organism evidence="1">
    <name type="scientific">Wolbachia endosymbiont of Armadillidium arcangelii</name>
    <dbReference type="NCBI Taxonomy" id="3158571"/>
    <lineage>
        <taxon>Bacteria</taxon>
        <taxon>Pseudomonadati</taxon>
        <taxon>Pseudomonadota</taxon>
        <taxon>Alphaproteobacteria</taxon>
        <taxon>Rickettsiales</taxon>
        <taxon>Anaplasmataceae</taxon>
        <taxon>Wolbachieae</taxon>
        <taxon>Wolbachia</taxon>
    </lineage>
</organism>
<protein>
    <submittedName>
        <fullName evidence="1">Uncharacterized protein</fullName>
    </submittedName>
</protein>
<proteinExistence type="predicted"/>
<sequence length="64" mass="7453">MTIVVTTTAAIEPLVDKRYYWLVEVIVLSPLFELGVLNKLCQTEFLIQLDFQSTRKEDVKLRHS</sequence>
<evidence type="ECO:0000313" key="1">
    <source>
        <dbReference type="EMBL" id="XBS67890.1"/>
    </source>
</evidence>
<gene>
    <name evidence="1" type="ORF">ABLO99_01190</name>
</gene>